<protein>
    <submittedName>
        <fullName evidence="2">ABC transporter, iron siderophore/cobalamin periplasmic-binding domain family</fullName>
    </submittedName>
</protein>
<dbReference type="Pfam" id="PF01497">
    <property type="entry name" value="Peripla_BP_2"/>
    <property type="match status" value="1"/>
</dbReference>
<gene>
    <name evidence="2" type="ORF">XD72_1185</name>
</gene>
<sequence length="414" mass="45145">MCGVEVDRNRSPIPIIALCMSLVVMPAADAAYTAFAWEYGDTLTVYGNANLDDVVDEDDIEYVRGIIDGTEGETQFADANYDGQIDVDDVAQIELIIAGEEDYLFILDMSNRTVTVPMPVERIVAVSSDSLRTLVVLGAEDKIVGCGYPTSWSPIWYAAPELEDLLDISGGGDGLNVELAMSLEPDVIFVATSAKLNADEIQEKSQVPTIAVSSYPNDLWIVDMFRIVGAVTGKDEKARDLIAYAEEKVDGITEITSEISDEDKPVVYTTHGGGKITQCCGAISGVEWAGGLNAADFTGNAEVSKEQVIKWNPDVILITFGTPEKIEAVVSDPVLQDVNAVKSGRVYSVYISKGGWGSLGSQLAALNYLAKLFHPEKFEDLDVEEEGNEIMEHLYGVDGIYTEMAEEYYLHRWD</sequence>
<dbReference type="PROSITE" id="PS50983">
    <property type="entry name" value="FE_B12_PBP"/>
    <property type="match status" value="1"/>
</dbReference>
<dbReference type="InterPro" id="IPR050902">
    <property type="entry name" value="ABC_Transporter_SBP"/>
</dbReference>
<reference evidence="2 3" key="1">
    <citation type="journal article" date="2015" name="MBio">
        <title>Genome-Resolved Metagenomic Analysis Reveals Roles for Candidate Phyla and Other Microbial Community Members in Biogeochemical Transformations in Oil Reservoirs.</title>
        <authorList>
            <person name="Hu P."/>
            <person name="Tom L."/>
            <person name="Singh A."/>
            <person name="Thomas B.C."/>
            <person name="Baker B.J."/>
            <person name="Piceno Y.M."/>
            <person name="Andersen G.L."/>
            <person name="Banfield J.F."/>
        </authorList>
    </citation>
    <scope>NUCLEOTIDE SEQUENCE [LARGE SCALE GENOMIC DNA]</scope>
    <source>
        <strain evidence="2">57_489</strain>
    </source>
</reference>
<evidence type="ECO:0000259" key="1">
    <source>
        <dbReference type="PROSITE" id="PS50983"/>
    </source>
</evidence>
<dbReference type="EMBL" id="LGFT01000025">
    <property type="protein sequence ID" value="KUK44440.1"/>
    <property type="molecule type" value="Genomic_DNA"/>
</dbReference>
<name>A0A117LFJ9_9EURY</name>
<feature type="domain" description="Fe/B12 periplasmic-binding" evidence="1">
    <location>
        <begin position="122"/>
        <end position="377"/>
    </location>
</feature>
<dbReference type="PANTHER" id="PTHR30535:SF34">
    <property type="entry name" value="MOLYBDATE-BINDING PROTEIN MOLA"/>
    <property type="match status" value="1"/>
</dbReference>
<evidence type="ECO:0000313" key="3">
    <source>
        <dbReference type="Proteomes" id="UP000057043"/>
    </source>
</evidence>
<dbReference type="PANTHER" id="PTHR30535">
    <property type="entry name" value="VITAMIN B12-BINDING PROTEIN"/>
    <property type="match status" value="1"/>
</dbReference>
<accession>A0A117LFJ9</accession>
<proteinExistence type="predicted"/>
<dbReference type="PATRIC" id="fig|301375.7.peg.1015"/>
<dbReference type="InterPro" id="IPR002491">
    <property type="entry name" value="ABC_transptr_periplasmic_BD"/>
</dbReference>
<dbReference type="Proteomes" id="UP000057043">
    <property type="component" value="Unassembled WGS sequence"/>
</dbReference>
<dbReference type="AlphaFoldDB" id="A0A117LFJ9"/>
<evidence type="ECO:0000313" key="2">
    <source>
        <dbReference type="EMBL" id="KUK44440.1"/>
    </source>
</evidence>
<organism evidence="2 3">
    <name type="scientific">Methanothrix harundinacea</name>
    <dbReference type="NCBI Taxonomy" id="301375"/>
    <lineage>
        <taxon>Archaea</taxon>
        <taxon>Methanobacteriati</taxon>
        <taxon>Methanobacteriota</taxon>
        <taxon>Stenosarchaea group</taxon>
        <taxon>Methanomicrobia</taxon>
        <taxon>Methanotrichales</taxon>
        <taxon>Methanotrichaceae</taxon>
        <taxon>Methanothrix</taxon>
    </lineage>
</organism>
<dbReference type="Gene3D" id="3.40.50.1980">
    <property type="entry name" value="Nitrogenase molybdenum iron protein domain"/>
    <property type="match status" value="2"/>
</dbReference>
<comment type="caution">
    <text evidence="2">The sequence shown here is derived from an EMBL/GenBank/DDBJ whole genome shotgun (WGS) entry which is preliminary data.</text>
</comment>
<dbReference type="SUPFAM" id="SSF53807">
    <property type="entry name" value="Helical backbone' metal receptor"/>
    <property type="match status" value="1"/>
</dbReference>